<feature type="domain" description="FAD-dependent oxidoreductase 2 FAD-binding" evidence="5">
    <location>
        <begin position="12"/>
        <end position="543"/>
    </location>
</feature>
<dbReference type="InterPro" id="IPR003953">
    <property type="entry name" value="FAD-dep_OxRdtase_2_FAD-bd"/>
</dbReference>
<dbReference type="InterPro" id="IPR036188">
    <property type="entry name" value="FAD/NAD-bd_sf"/>
</dbReference>
<evidence type="ECO:0000256" key="2">
    <source>
        <dbReference type="ARBA" id="ARBA00022630"/>
    </source>
</evidence>
<dbReference type="RefSeq" id="WP_189622375.1">
    <property type="nucleotide sequence ID" value="NZ_BMZA01000021.1"/>
</dbReference>
<proteinExistence type="predicted"/>
<dbReference type="EMBL" id="BMZA01000021">
    <property type="protein sequence ID" value="GGZ15312.1"/>
    <property type="molecule type" value="Genomic_DNA"/>
</dbReference>
<dbReference type="SUPFAM" id="SSF51905">
    <property type="entry name" value="FAD/NAD(P)-binding domain"/>
    <property type="match status" value="1"/>
</dbReference>
<dbReference type="InterPro" id="IPR027477">
    <property type="entry name" value="Succ_DH/fumarate_Rdtase_cat_sf"/>
</dbReference>
<keyword evidence="3" id="KW-0274">FAD</keyword>
<keyword evidence="2" id="KW-0285">Flavoprotein</keyword>
<dbReference type="Proteomes" id="UP000648075">
    <property type="component" value="Unassembled WGS sequence"/>
</dbReference>
<comment type="caution">
    <text evidence="6">The sequence shown here is derived from an EMBL/GenBank/DDBJ whole genome shotgun (WGS) entry which is preliminary data.</text>
</comment>
<dbReference type="InterPro" id="IPR050315">
    <property type="entry name" value="FAD-oxidoreductase_2"/>
</dbReference>
<evidence type="ECO:0000313" key="6">
    <source>
        <dbReference type="EMBL" id="GGZ15312.1"/>
    </source>
</evidence>
<reference evidence="6" key="1">
    <citation type="journal article" date="2014" name="Int. J. Syst. Evol. Microbiol.">
        <title>Complete genome sequence of Corynebacterium casei LMG S-19264T (=DSM 44701T), isolated from a smear-ripened cheese.</title>
        <authorList>
            <consortium name="US DOE Joint Genome Institute (JGI-PGF)"/>
            <person name="Walter F."/>
            <person name="Albersmeier A."/>
            <person name="Kalinowski J."/>
            <person name="Ruckert C."/>
        </authorList>
    </citation>
    <scope>NUCLEOTIDE SEQUENCE</scope>
    <source>
        <strain evidence="6">KCTC 32255</strain>
    </source>
</reference>
<evidence type="ECO:0000256" key="4">
    <source>
        <dbReference type="ARBA" id="ARBA00023002"/>
    </source>
</evidence>
<evidence type="ECO:0000313" key="7">
    <source>
        <dbReference type="Proteomes" id="UP000648075"/>
    </source>
</evidence>
<dbReference type="Gene3D" id="3.90.700.10">
    <property type="entry name" value="Succinate dehydrogenase/fumarate reductase flavoprotein, catalytic domain"/>
    <property type="match status" value="1"/>
</dbReference>
<evidence type="ECO:0000256" key="1">
    <source>
        <dbReference type="ARBA" id="ARBA00001974"/>
    </source>
</evidence>
<keyword evidence="4" id="KW-0560">Oxidoreductase</keyword>
<accession>A0A918PMY9</accession>
<dbReference type="GO" id="GO:0008202">
    <property type="term" value="P:steroid metabolic process"/>
    <property type="evidence" value="ECO:0007669"/>
    <property type="project" value="UniProtKB-ARBA"/>
</dbReference>
<dbReference type="Pfam" id="PF00890">
    <property type="entry name" value="FAD_binding_2"/>
    <property type="match status" value="1"/>
</dbReference>
<dbReference type="AlphaFoldDB" id="A0A918PMY9"/>
<dbReference type="Gene3D" id="3.50.50.60">
    <property type="entry name" value="FAD/NAD(P)-binding domain"/>
    <property type="match status" value="2"/>
</dbReference>
<keyword evidence="7" id="KW-1185">Reference proteome</keyword>
<name>A0A918PMY9_9SPHN</name>
<dbReference type="SUPFAM" id="SSF56425">
    <property type="entry name" value="Succinate dehydrogenase/fumarate reductase flavoprotein, catalytic domain"/>
    <property type="match status" value="1"/>
</dbReference>
<sequence>MSSQKGSSEVFDVVVVGSGAGGLTAAVVLAGQGLSVIVIEKAERFGGTTALSGGGAWIPNNHLMAACDQTDSDEEAVTYLRQVLGNQFDEAWIRTYVASGKAMLADMEKTTEVKFYPIPLSDYCPGLDGAKFARTVIAIEYDGRKLGKLISAVRDPLPGYAAFGSFQSDPQHVGKLTSVFKTREGFAYTMKRMAGFARDVVQYGKGSHMANGNALVGRLLKSAMDRGVTLRRRAALDSLIVEDGKVTGVVAKTSDGTLRIAARKAVVLATGGFGANAEMRKLYIPQAEDHLSAQPLENVGDGIRIGQSAGAQLAAPNAANGVWAPCSARRDSKGNILSVYPHFGPDRAKPGVVIVDDSGKRFINEAAPYQDFVNLMNAREMKQAWYIGDRNTLRKYGMGIAMPAPLPYRHLVRDGYLTEAATIAELATKIGVPAAALEETVAKFNSGAVNGQDPEFHKGEIAYDTIQGDYNHAPNPCVGPVQEGPFYAIKLQPGDCSTILGLQTSLDAEVLNAAGQPIPGLYAVGLDQNSLMKGTYPGGGSSIGPAMTFAWRAAHKIAGVPVPAGAKA</sequence>
<dbReference type="PRINTS" id="PR00411">
    <property type="entry name" value="PNDRDTASEI"/>
</dbReference>
<organism evidence="6 7">
    <name type="scientific">Novosphingobium colocasiae</name>
    <dbReference type="NCBI Taxonomy" id="1256513"/>
    <lineage>
        <taxon>Bacteria</taxon>
        <taxon>Pseudomonadati</taxon>
        <taxon>Pseudomonadota</taxon>
        <taxon>Alphaproteobacteria</taxon>
        <taxon>Sphingomonadales</taxon>
        <taxon>Sphingomonadaceae</taxon>
        <taxon>Novosphingobium</taxon>
    </lineage>
</organism>
<gene>
    <name evidence="6" type="ORF">GCM10011614_32780</name>
</gene>
<comment type="cofactor">
    <cofactor evidence="1">
        <name>FAD</name>
        <dbReference type="ChEBI" id="CHEBI:57692"/>
    </cofactor>
</comment>
<evidence type="ECO:0000259" key="5">
    <source>
        <dbReference type="Pfam" id="PF00890"/>
    </source>
</evidence>
<protein>
    <submittedName>
        <fullName evidence="6">Dehydrogenase</fullName>
    </submittedName>
</protein>
<reference evidence="6" key="2">
    <citation type="submission" date="2020-09" db="EMBL/GenBank/DDBJ databases">
        <authorList>
            <person name="Sun Q."/>
            <person name="Kim S."/>
        </authorList>
    </citation>
    <scope>NUCLEOTIDE SEQUENCE</scope>
    <source>
        <strain evidence="6">KCTC 32255</strain>
    </source>
</reference>
<dbReference type="PANTHER" id="PTHR43400">
    <property type="entry name" value="FUMARATE REDUCTASE"/>
    <property type="match status" value="1"/>
</dbReference>
<dbReference type="PANTHER" id="PTHR43400:SF10">
    <property type="entry name" value="3-OXOSTEROID 1-DEHYDROGENASE"/>
    <property type="match status" value="1"/>
</dbReference>
<evidence type="ECO:0000256" key="3">
    <source>
        <dbReference type="ARBA" id="ARBA00022827"/>
    </source>
</evidence>
<dbReference type="GO" id="GO:0016491">
    <property type="term" value="F:oxidoreductase activity"/>
    <property type="evidence" value="ECO:0007669"/>
    <property type="project" value="UniProtKB-KW"/>
</dbReference>